<protein>
    <submittedName>
        <fullName evidence="1">Uncharacterized protein</fullName>
    </submittedName>
</protein>
<gene>
    <name evidence="1" type="ORF">PoB_007455100</name>
</gene>
<evidence type="ECO:0000313" key="2">
    <source>
        <dbReference type="Proteomes" id="UP000735302"/>
    </source>
</evidence>
<reference evidence="1 2" key="1">
    <citation type="journal article" date="2021" name="Elife">
        <title>Chloroplast acquisition without the gene transfer in kleptoplastic sea slugs, Plakobranchus ocellatus.</title>
        <authorList>
            <person name="Maeda T."/>
            <person name="Takahashi S."/>
            <person name="Yoshida T."/>
            <person name="Shimamura S."/>
            <person name="Takaki Y."/>
            <person name="Nagai Y."/>
            <person name="Toyoda A."/>
            <person name="Suzuki Y."/>
            <person name="Arimoto A."/>
            <person name="Ishii H."/>
            <person name="Satoh N."/>
            <person name="Nishiyama T."/>
            <person name="Hasebe M."/>
            <person name="Maruyama T."/>
            <person name="Minagawa J."/>
            <person name="Obokata J."/>
            <person name="Shigenobu S."/>
        </authorList>
    </citation>
    <scope>NUCLEOTIDE SEQUENCE [LARGE SCALE GENOMIC DNA]</scope>
</reference>
<organism evidence="1 2">
    <name type="scientific">Plakobranchus ocellatus</name>
    <dbReference type="NCBI Taxonomy" id="259542"/>
    <lineage>
        <taxon>Eukaryota</taxon>
        <taxon>Metazoa</taxon>
        <taxon>Spiralia</taxon>
        <taxon>Lophotrochozoa</taxon>
        <taxon>Mollusca</taxon>
        <taxon>Gastropoda</taxon>
        <taxon>Heterobranchia</taxon>
        <taxon>Euthyneura</taxon>
        <taxon>Panpulmonata</taxon>
        <taxon>Sacoglossa</taxon>
        <taxon>Placobranchoidea</taxon>
        <taxon>Plakobranchidae</taxon>
        <taxon>Plakobranchus</taxon>
    </lineage>
</organism>
<dbReference type="AlphaFoldDB" id="A0AAV4DW14"/>
<sequence length="83" mass="9040">MPRAVGPLAGLLDRSDLQPREATATVDHHCLVRPGNTGSPGLGRKGIAMMMNINYRLVFSPHQHIDLTILRPSGGRKQNSTEI</sequence>
<dbReference type="Proteomes" id="UP000735302">
    <property type="component" value="Unassembled WGS sequence"/>
</dbReference>
<keyword evidence="2" id="KW-1185">Reference proteome</keyword>
<accession>A0AAV4DW14</accession>
<name>A0AAV4DW14_9GAST</name>
<proteinExistence type="predicted"/>
<dbReference type="EMBL" id="BLXT01008368">
    <property type="protein sequence ID" value="GFO48046.1"/>
    <property type="molecule type" value="Genomic_DNA"/>
</dbReference>
<evidence type="ECO:0000313" key="1">
    <source>
        <dbReference type="EMBL" id="GFO48046.1"/>
    </source>
</evidence>
<comment type="caution">
    <text evidence="1">The sequence shown here is derived from an EMBL/GenBank/DDBJ whole genome shotgun (WGS) entry which is preliminary data.</text>
</comment>